<protein>
    <submittedName>
        <fullName evidence="4">CBS domain-containing protein</fullName>
    </submittedName>
</protein>
<evidence type="ECO:0000259" key="3">
    <source>
        <dbReference type="PROSITE" id="PS51371"/>
    </source>
</evidence>
<evidence type="ECO:0000313" key="5">
    <source>
        <dbReference type="Proteomes" id="UP000309061"/>
    </source>
</evidence>
<feature type="domain" description="CBS" evidence="3">
    <location>
        <begin position="9"/>
        <end position="68"/>
    </location>
</feature>
<feature type="domain" description="CBS" evidence="3">
    <location>
        <begin position="76"/>
        <end position="132"/>
    </location>
</feature>
<dbReference type="RefSeq" id="WP_136495183.1">
    <property type="nucleotide sequence ID" value="NZ_CP046052.1"/>
</dbReference>
<reference evidence="4 5" key="1">
    <citation type="submission" date="2019-11" db="EMBL/GenBank/DDBJ databases">
        <title>The genome sequence of Methylocystis heyeri.</title>
        <authorList>
            <person name="Oshkin I.Y."/>
            <person name="Miroshnikov K."/>
            <person name="Dedysh S.N."/>
        </authorList>
    </citation>
    <scope>NUCLEOTIDE SEQUENCE [LARGE SCALE GENOMIC DNA]</scope>
    <source>
        <strain evidence="4 5">H2</strain>
    </source>
</reference>
<dbReference type="PROSITE" id="PS51371">
    <property type="entry name" value="CBS"/>
    <property type="match status" value="2"/>
</dbReference>
<dbReference type="SUPFAM" id="SSF54631">
    <property type="entry name" value="CBS-domain pair"/>
    <property type="match status" value="1"/>
</dbReference>
<dbReference type="Proteomes" id="UP000309061">
    <property type="component" value="Chromosome"/>
</dbReference>
<gene>
    <name evidence="4" type="ORF">H2LOC_003870</name>
</gene>
<name>A0A6B8KBG4_9HYPH</name>
<dbReference type="KEGG" id="mhey:H2LOC_003870"/>
<dbReference type="PANTHER" id="PTHR43080:SF2">
    <property type="entry name" value="CBS DOMAIN-CONTAINING PROTEIN"/>
    <property type="match status" value="1"/>
</dbReference>
<proteinExistence type="predicted"/>
<dbReference type="Gene3D" id="3.10.580.10">
    <property type="entry name" value="CBS-domain"/>
    <property type="match status" value="1"/>
</dbReference>
<dbReference type="InterPro" id="IPR000644">
    <property type="entry name" value="CBS_dom"/>
</dbReference>
<evidence type="ECO:0000313" key="4">
    <source>
        <dbReference type="EMBL" id="QGM44892.1"/>
    </source>
</evidence>
<dbReference type="PANTHER" id="PTHR43080">
    <property type="entry name" value="CBS DOMAIN-CONTAINING PROTEIN CBSX3, MITOCHONDRIAL"/>
    <property type="match status" value="1"/>
</dbReference>
<dbReference type="InterPro" id="IPR044725">
    <property type="entry name" value="CBSX3_CBS_dom"/>
</dbReference>
<dbReference type="OrthoDB" id="9807125at2"/>
<organism evidence="4 5">
    <name type="scientific">Methylocystis heyeri</name>
    <dbReference type="NCBI Taxonomy" id="391905"/>
    <lineage>
        <taxon>Bacteria</taxon>
        <taxon>Pseudomonadati</taxon>
        <taxon>Pseudomonadota</taxon>
        <taxon>Alphaproteobacteria</taxon>
        <taxon>Hyphomicrobiales</taxon>
        <taxon>Methylocystaceae</taxon>
        <taxon>Methylocystis</taxon>
    </lineage>
</organism>
<dbReference type="EMBL" id="CP046052">
    <property type="protein sequence ID" value="QGM44892.1"/>
    <property type="molecule type" value="Genomic_DNA"/>
</dbReference>
<accession>A0A6B8KBG4</accession>
<keyword evidence="1 2" id="KW-0129">CBS domain</keyword>
<evidence type="ECO:0000256" key="1">
    <source>
        <dbReference type="ARBA" id="ARBA00023122"/>
    </source>
</evidence>
<sequence>MSVGRILAMKGVDVYTATPDQTLQDVAAELVEKGIGALVVLNPSGEVVGLIGERDIVSAVARHGAAALQQEVACHMQTNCRMANEHDSIDEASDTMTEERCRHLPVLSNGRLAGIVSIGDVVKYRIETIEAERLALRHYIATA</sequence>
<dbReference type="SMART" id="SM00116">
    <property type="entry name" value="CBS"/>
    <property type="match status" value="2"/>
</dbReference>
<keyword evidence="5" id="KW-1185">Reference proteome</keyword>
<dbReference type="Pfam" id="PF00571">
    <property type="entry name" value="CBS"/>
    <property type="match status" value="2"/>
</dbReference>
<dbReference type="InterPro" id="IPR051257">
    <property type="entry name" value="Diverse_CBS-Domain"/>
</dbReference>
<dbReference type="AlphaFoldDB" id="A0A6B8KBG4"/>
<dbReference type="InterPro" id="IPR046342">
    <property type="entry name" value="CBS_dom_sf"/>
</dbReference>
<evidence type="ECO:0000256" key="2">
    <source>
        <dbReference type="PROSITE-ProRule" id="PRU00703"/>
    </source>
</evidence>
<dbReference type="CDD" id="cd04623">
    <property type="entry name" value="CBS_pair_bac_euk"/>
    <property type="match status" value="1"/>
</dbReference>